<dbReference type="SUPFAM" id="SSF49265">
    <property type="entry name" value="Fibronectin type III"/>
    <property type="match status" value="1"/>
</dbReference>
<dbReference type="InterPro" id="IPR036116">
    <property type="entry name" value="FN3_sf"/>
</dbReference>
<accession>A0A8S5P758</accession>
<sequence>MASFYSNNYKGRQLRLDVWQDGGNCRWALYSSGGSDKYYTVSNLYISINGTVVYNPGTVGYNTKTFPAAAGSISDAVWIGNGANEKTIYVSFVGAVYYDKDTENGGNFTMSQYIYKPSLNNINISSVGDTSAYVSFSVADNNGQAPYDPYIELSLTNFGYVIHSSASRGVTFTGLDANRTYYARGNDANDAGRSYTNVASFTTSYINPGAPGKPVLSYDQTEPIPKAKLTASWLAASAGSTAIAGYRIRLYKNGTEVATIDTENTGVSYTFNSFESYGFKPGDVAQVGIYSYSKDWAGTKHFNGGGNSSSQVYSNTLTIISDKFIYASVNGGAFDKYKMYISQNGGSFVEVKKEKFKVI</sequence>
<dbReference type="EMBL" id="BK015346">
    <property type="protein sequence ID" value="DAE02496.1"/>
    <property type="molecule type" value="Genomic_DNA"/>
</dbReference>
<evidence type="ECO:0000313" key="1">
    <source>
        <dbReference type="EMBL" id="DAE02496.1"/>
    </source>
</evidence>
<organism evidence="1">
    <name type="scientific">Siphoviridae sp. ctsUY14</name>
    <dbReference type="NCBI Taxonomy" id="2825693"/>
    <lineage>
        <taxon>Viruses</taxon>
        <taxon>Duplodnaviria</taxon>
        <taxon>Heunggongvirae</taxon>
        <taxon>Uroviricota</taxon>
        <taxon>Caudoviricetes</taxon>
    </lineage>
</organism>
<protein>
    <submittedName>
        <fullName evidence="1">Uncharacterized protein</fullName>
    </submittedName>
</protein>
<proteinExistence type="predicted"/>
<name>A0A8S5P758_9CAUD</name>
<reference evidence="1" key="1">
    <citation type="journal article" date="2021" name="Proc. Natl. Acad. Sci. U.S.A.">
        <title>A Catalog of Tens of Thousands of Viruses from Human Metagenomes Reveals Hidden Associations with Chronic Diseases.</title>
        <authorList>
            <person name="Tisza M.J."/>
            <person name="Buck C.B."/>
        </authorList>
    </citation>
    <scope>NUCLEOTIDE SEQUENCE</scope>
    <source>
        <strain evidence="1">CtsUY14</strain>
    </source>
</reference>